<keyword evidence="3" id="KW-1185">Reference proteome</keyword>
<organism evidence="2 3">
    <name type="scientific">Piloderma croceum (strain F 1598)</name>
    <dbReference type="NCBI Taxonomy" id="765440"/>
    <lineage>
        <taxon>Eukaryota</taxon>
        <taxon>Fungi</taxon>
        <taxon>Dikarya</taxon>
        <taxon>Basidiomycota</taxon>
        <taxon>Agaricomycotina</taxon>
        <taxon>Agaricomycetes</taxon>
        <taxon>Agaricomycetidae</taxon>
        <taxon>Atheliales</taxon>
        <taxon>Atheliaceae</taxon>
        <taxon>Piloderma</taxon>
    </lineage>
</organism>
<evidence type="ECO:0000313" key="3">
    <source>
        <dbReference type="Proteomes" id="UP000054166"/>
    </source>
</evidence>
<dbReference type="InParanoid" id="A0A0C3F6R9"/>
<protein>
    <recommendedName>
        <fullName evidence="1">F-box domain-containing protein</fullName>
    </recommendedName>
</protein>
<reference evidence="2 3" key="1">
    <citation type="submission" date="2014-04" db="EMBL/GenBank/DDBJ databases">
        <authorList>
            <consortium name="DOE Joint Genome Institute"/>
            <person name="Kuo A."/>
            <person name="Tarkka M."/>
            <person name="Buscot F."/>
            <person name="Kohler A."/>
            <person name="Nagy L.G."/>
            <person name="Floudas D."/>
            <person name="Copeland A."/>
            <person name="Barry K.W."/>
            <person name="Cichocki N."/>
            <person name="Veneault-Fourrey C."/>
            <person name="LaButti K."/>
            <person name="Lindquist E.A."/>
            <person name="Lipzen A."/>
            <person name="Lundell T."/>
            <person name="Morin E."/>
            <person name="Murat C."/>
            <person name="Sun H."/>
            <person name="Tunlid A."/>
            <person name="Henrissat B."/>
            <person name="Grigoriev I.V."/>
            <person name="Hibbett D.S."/>
            <person name="Martin F."/>
            <person name="Nordberg H.P."/>
            <person name="Cantor M.N."/>
            <person name="Hua S.X."/>
        </authorList>
    </citation>
    <scope>NUCLEOTIDE SEQUENCE [LARGE SCALE GENOMIC DNA]</scope>
    <source>
        <strain evidence="2 3">F 1598</strain>
    </source>
</reference>
<dbReference type="HOGENOM" id="CLU_018544_12_0_1"/>
<accession>A0A0C3F6R9</accession>
<proteinExistence type="predicted"/>
<reference evidence="3" key="2">
    <citation type="submission" date="2015-01" db="EMBL/GenBank/DDBJ databases">
        <title>Evolutionary Origins and Diversification of the Mycorrhizal Mutualists.</title>
        <authorList>
            <consortium name="DOE Joint Genome Institute"/>
            <consortium name="Mycorrhizal Genomics Consortium"/>
            <person name="Kohler A."/>
            <person name="Kuo A."/>
            <person name="Nagy L.G."/>
            <person name="Floudas D."/>
            <person name="Copeland A."/>
            <person name="Barry K.W."/>
            <person name="Cichocki N."/>
            <person name="Veneault-Fourrey C."/>
            <person name="LaButti K."/>
            <person name="Lindquist E.A."/>
            <person name="Lipzen A."/>
            <person name="Lundell T."/>
            <person name="Morin E."/>
            <person name="Murat C."/>
            <person name="Riley R."/>
            <person name="Ohm R."/>
            <person name="Sun H."/>
            <person name="Tunlid A."/>
            <person name="Henrissat B."/>
            <person name="Grigoriev I.V."/>
            <person name="Hibbett D.S."/>
            <person name="Martin F."/>
        </authorList>
    </citation>
    <scope>NUCLEOTIDE SEQUENCE [LARGE SCALE GENOMIC DNA]</scope>
    <source>
        <strain evidence="3">F 1598</strain>
    </source>
</reference>
<name>A0A0C3F6R9_PILCF</name>
<dbReference type="AlphaFoldDB" id="A0A0C3F6R9"/>
<dbReference type="SUPFAM" id="SSF52047">
    <property type="entry name" value="RNI-like"/>
    <property type="match status" value="1"/>
</dbReference>
<dbReference type="Gene3D" id="3.80.10.10">
    <property type="entry name" value="Ribonuclease Inhibitor"/>
    <property type="match status" value="1"/>
</dbReference>
<feature type="domain" description="F-box" evidence="1">
    <location>
        <begin position="104"/>
        <end position="158"/>
    </location>
</feature>
<dbReference type="STRING" id="765440.A0A0C3F6R9"/>
<dbReference type="InterPro" id="IPR036047">
    <property type="entry name" value="F-box-like_dom_sf"/>
</dbReference>
<evidence type="ECO:0000259" key="1">
    <source>
        <dbReference type="Pfam" id="PF12937"/>
    </source>
</evidence>
<sequence length="605" mass="69000">MNNTDTVISDQPDNLQLRCKTCDTPVHSRKTIPPSPAPHLLRTIQAPNATEAIHLREALRLANPIVHQLDDDIPHVQMLLDELRRKRELLLKFIAEQNAIVAPIRRLPAEILAEIFVLCMNYDISSFDPMQSPLLVGRVCRGWRQVALSTQKLWSSITVTDYRSSSKMVKLWMSRAISAPLTIHLNSAHHYSSNVGEIESVIAVLVQYCDRWQHLDMNFYRTRASCLSSIRHNLPLLESLRIRSSTAFVNIFEVAPHLHTLSLDSWSSRIRLKVPWSQLTELETQVSCSTDGLYTLKLMPNLVKCTMHKSDNSGSVLPHNISVITLSHLRFFCILGIRPDNIFNHLHLPTISALRIGYQEMSGMRWYSRQPFMSLLSSRTLRKLEIEDGLDEYQDSTHIGHFLQATPALEELHLRGLNYPWVTDDLLHLLTRCANTDVLVPALETLEISSELIPCGPSTSMIESRWRIAKEDGYGGARLKRLQFQMSGSNNWLVDVENLNRLRKCRQEGMVISITVSEPKGRAHLSGIWMTHAIAQAPYMSEYPCFPVLNVTEVQQHNLEDGLLSKLVKYLHVQMIEELRGEVLRGVFEDEVFCFFSYNTVVITG</sequence>
<dbReference type="InterPro" id="IPR001810">
    <property type="entry name" value="F-box_dom"/>
</dbReference>
<gene>
    <name evidence="2" type="ORF">PILCRDRAFT_89650</name>
</gene>
<dbReference type="Proteomes" id="UP000054166">
    <property type="component" value="Unassembled WGS sequence"/>
</dbReference>
<dbReference type="Gene3D" id="1.20.1280.50">
    <property type="match status" value="1"/>
</dbReference>
<dbReference type="SUPFAM" id="SSF81383">
    <property type="entry name" value="F-box domain"/>
    <property type="match status" value="1"/>
</dbReference>
<dbReference type="OrthoDB" id="3365698at2759"/>
<dbReference type="EMBL" id="KN833004">
    <property type="protein sequence ID" value="KIM80375.1"/>
    <property type="molecule type" value="Genomic_DNA"/>
</dbReference>
<dbReference type="InterPro" id="IPR032675">
    <property type="entry name" value="LRR_dom_sf"/>
</dbReference>
<dbReference type="Pfam" id="PF12937">
    <property type="entry name" value="F-box-like"/>
    <property type="match status" value="1"/>
</dbReference>
<evidence type="ECO:0000313" key="2">
    <source>
        <dbReference type="EMBL" id="KIM80375.1"/>
    </source>
</evidence>